<protein>
    <recommendedName>
        <fullName evidence="1">Asl1-like glycosyl hydrolase catalytic domain-containing protein</fullName>
    </recommendedName>
</protein>
<evidence type="ECO:0000313" key="2">
    <source>
        <dbReference type="EMBL" id="GHJ89577.1"/>
    </source>
</evidence>
<dbReference type="InterPro" id="IPR017853">
    <property type="entry name" value="GH"/>
</dbReference>
<proteinExistence type="predicted"/>
<dbReference type="AlphaFoldDB" id="A0A8H3YIW5"/>
<dbReference type="Pfam" id="PF11790">
    <property type="entry name" value="Glyco_hydro_cc"/>
    <property type="match status" value="1"/>
</dbReference>
<keyword evidence="3" id="KW-1185">Reference proteome</keyword>
<name>A0A8H3YIW5_9TREE</name>
<dbReference type="GO" id="GO:0009277">
    <property type="term" value="C:fungal-type cell wall"/>
    <property type="evidence" value="ECO:0007669"/>
    <property type="project" value="TreeGrafter"/>
</dbReference>
<dbReference type="Proteomes" id="UP000620104">
    <property type="component" value="Unassembled WGS sequence"/>
</dbReference>
<comment type="caution">
    <text evidence="2">The sequence shown here is derived from an EMBL/GenBank/DDBJ whole genome shotgun (WGS) entry which is preliminary data.</text>
</comment>
<evidence type="ECO:0000313" key="3">
    <source>
        <dbReference type="Proteomes" id="UP000620104"/>
    </source>
</evidence>
<dbReference type="OrthoDB" id="5959761at2759"/>
<feature type="domain" description="Asl1-like glycosyl hydrolase catalytic" evidence="1">
    <location>
        <begin position="82"/>
        <end position="332"/>
    </location>
</feature>
<sequence length="338" mass="37226">MFPLSLYDRPQPNTFIFAFIFIIGDSISPKYPDITLHKSRQLPDWSTQVPNVLSDTLRGGPLPAVFDQSKGSSHTEARVGPGVAWPGRLDPSLATAFCGSTSSLGWYWNWAPSPRRITLAGNAKLAGSAGPPGQFVAMIYNDGTDTSAIPGDSPIMGFNEPDGCEAGTQGCMSADMNAIVDQWIKKAVPFLRKGRSVGSPAPAGNTVDWLTRFFAACDARQDCVRPTFITMHAYVSTVQALKDYVTSVHRAFGLPIWLTEFTCHSFGGQSQPTTQQQVHDFMGASTKWLDDQPFIQRYSWFGAGQKQDMFAVNDFCRLQRDDGSLTALGWQYTYNRHD</sequence>
<reference evidence="2" key="1">
    <citation type="submission" date="2020-07" db="EMBL/GenBank/DDBJ databases">
        <title>Draft Genome Sequence of a Deep-Sea Yeast, Naganishia (Cryptococcus) liquefaciens strain N6.</title>
        <authorList>
            <person name="Han Y.W."/>
            <person name="Kajitani R."/>
            <person name="Morimoto H."/>
            <person name="Parhat M."/>
            <person name="Tsubouchi H."/>
            <person name="Bakenova O."/>
            <person name="Ogata M."/>
            <person name="Argunhan B."/>
            <person name="Aoki R."/>
            <person name="Kajiwara S."/>
            <person name="Itoh T."/>
            <person name="Iwasaki H."/>
        </authorList>
    </citation>
    <scope>NUCLEOTIDE SEQUENCE</scope>
    <source>
        <strain evidence="2">N6</strain>
    </source>
</reference>
<dbReference type="Gene3D" id="3.20.20.80">
    <property type="entry name" value="Glycosidases"/>
    <property type="match status" value="1"/>
</dbReference>
<dbReference type="EMBL" id="BLZA01000048">
    <property type="protein sequence ID" value="GHJ89577.1"/>
    <property type="molecule type" value="Genomic_DNA"/>
</dbReference>
<dbReference type="SUPFAM" id="SSF51445">
    <property type="entry name" value="(Trans)glycosidases"/>
    <property type="match status" value="1"/>
</dbReference>
<dbReference type="PANTHER" id="PTHR34154:SF3">
    <property type="entry name" value="ALKALI-SENSITIVE LINKAGE PROTEIN 1"/>
    <property type="match status" value="1"/>
</dbReference>
<accession>A0A8H3YIW5</accession>
<dbReference type="InterPro" id="IPR024655">
    <property type="entry name" value="Asl1_glyco_hydro_catalytic"/>
</dbReference>
<gene>
    <name evidence="2" type="ORF">NliqN6_5979</name>
</gene>
<organism evidence="2 3">
    <name type="scientific">Naganishia liquefaciens</name>
    <dbReference type="NCBI Taxonomy" id="104408"/>
    <lineage>
        <taxon>Eukaryota</taxon>
        <taxon>Fungi</taxon>
        <taxon>Dikarya</taxon>
        <taxon>Basidiomycota</taxon>
        <taxon>Agaricomycotina</taxon>
        <taxon>Tremellomycetes</taxon>
        <taxon>Filobasidiales</taxon>
        <taxon>Filobasidiaceae</taxon>
        <taxon>Naganishia</taxon>
    </lineage>
</organism>
<evidence type="ECO:0000259" key="1">
    <source>
        <dbReference type="Pfam" id="PF11790"/>
    </source>
</evidence>
<dbReference type="PANTHER" id="PTHR34154">
    <property type="entry name" value="ALKALI-SENSITIVE LINKAGE PROTEIN 1"/>
    <property type="match status" value="1"/>
</dbReference>
<dbReference type="InterPro" id="IPR053183">
    <property type="entry name" value="ASL1"/>
</dbReference>
<dbReference type="GO" id="GO:0071966">
    <property type="term" value="P:fungal-type cell wall polysaccharide metabolic process"/>
    <property type="evidence" value="ECO:0007669"/>
    <property type="project" value="TreeGrafter"/>
</dbReference>